<gene>
    <name evidence="2" type="ORF">PGLA2088_LOCUS38408</name>
</gene>
<name>A0A813KXI3_POLGL</name>
<dbReference type="EMBL" id="CAJNNW010032740">
    <property type="protein sequence ID" value="CAE8715212.1"/>
    <property type="molecule type" value="Genomic_DNA"/>
</dbReference>
<proteinExistence type="predicted"/>
<dbReference type="Proteomes" id="UP000626109">
    <property type="component" value="Unassembled WGS sequence"/>
</dbReference>
<evidence type="ECO:0000256" key="1">
    <source>
        <dbReference type="SAM" id="MobiDB-lite"/>
    </source>
</evidence>
<organism evidence="2 3">
    <name type="scientific">Polarella glacialis</name>
    <name type="common">Dinoflagellate</name>
    <dbReference type="NCBI Taxonomy" id="89957"/>
    <lineage>
        <taxon>Eukaryota</taxon>
        <taxon>Sar</taxon>
        <taxon>Alveolata</taxon>
        <taxon>Dinophyceae</taxon>
        <taxon>Suessiales</taxon>
        <taxon>Suessiaceae</taxon>
        <taxon>Polarella</taxon>
    </lineage>
</organism>
<reference evidence="2" key="1">
    <citation type="submission" date="2021-02" db="EMBL/GenBank/DDBJ databases">
        <authorList>
            <person name="Dougan E. K."/>
            <person name="Rhodes N."/>
            <person name="Thang M."/>
            <person name="Chan C."/>
        </authorList>
    </citation>
    <scope>NUCLEOTIDE SEQUENCE</scope>
</reference>
<protein>
    <submittedName>
        <fullName evidence="2">Uncharacterized protein</fullName>
    </submittedName>
</protein>
<accession>A0A813KXI3</accession>
<evidence type="ECO:0000313" key="3">
    <source>
        <dbReference type="Proteomes" id="UP000626109"/>
    </source>
</evidence>
<feature type="region of interest" description="Disordered" evidence="1">
    <location>
        <begin position="165"/>
        <end position="259"/>
    </location>
</feature>
<sequence length="326" mass="35656">MQDYATTFGRVFGGGGAFACEGSRSPCTSPRTWEDVRCLPGASPRLSRIGQSSPCGEGLGGCRSLPAFPPFAPPARSACGNQAASPRASADVQPLRVNPRNAVTTTTHQDLSRPKLAKPADIHRLLGGFREGLASESELWQDKEHAVHLGQRKLSDRNRSQLTVSDNCIVGKPRRKAPQDSLEASPKVRRDKQSSCGFTFNRQPEPPRETPREPQPVRPPRDTAPAARESKVELATRVSQRCEPAGSPEKSSAGPVIVPGGSTASCTSLLDSGTTWEILDLRPTLQSRRRQSLNEEPGRFWSDQRYRTREAAAMRTHALKGQRWNF</sequence>
<evidence type="ECO:0000313" key="2">
    <source>
        <dbReference type="EMBL" id="CAE8715212.1"/>
    </source>
</evidence>
<dbReference type="AlphaFoldDB" id="A0A813KXI3"/>
<comment type="caution">
    <text evidence="2">The sequence shown here is derived from an EMBL/GenBank/DDBJ whole genome shotgun (WGS) entry which is preliminary data.</text>
</comment>